<evidence type="ECO:0000313" key="2">
    <source>
        <dbReference type="Proteomes" id="UP001595912"/>
    </source>
</evidence>
<dbReference type="EMBL" id="JBHSIU010000135">
    <property type="protein sequence ID" value="MFC5008719.1"/>
    <property type="molecule type" value="Genomic_DNA"/>
</dbReference>
<accession>A0ABV9WK10</accession>
<reference evidence="2" key="1">
    <citation type="journal article" date="2019" name="Int. J. Syst. Evol. Microbiol.">
        <title>The Global Catalogue of Microorganisms (GCM) 10K type strain sequencing project: providing services to taxonomists for standard genome sequencing and annotation.</title>
        <authorList>
            <consortium name="The Broad Institute Genomics Platform"/>
            <consortium name="The Broad Institute Genome Sequencing Center for Infectious Disease"/>
            <person name="Wu L."/>
            <person name="Ma J."/>
        </authorList>
    </citation>
    <scope>NUCLEOTIDE SEQUENCE [LARGE SCALE GENOMIC DNA]</scope>
    <source>
        <strain evidence="2">CGMCC 4.7152</strain>
    </source>
</reference>
<dbReference type="RefSeq" id="WP_380129421.1">
    <property type="nucleotide sequence ID" value="NZ_JBHSIU010000135.1"/>
</dbReference>
<protein>
    <submittedName>
        <fullName evidence="1">Uncharacterized protein</fullName>
    </submittedName>
</protein>
<dbReference type="Proteomes" id="UP001595912">
    <property type="component" value="Unassembled WGS sequence"/>
</dbReference>
<name>A0ABV9WK10_9ACTN</name>
<keyword evidence="2" id="KW-1185">Reference proteome</keyword>
<organism evidence="1 2">
    <name type="scientific">Dactylosporangium cerinum</name>
    <dbReference type="NCBI Taxonomy" id="1434730"/>
    <lineage>
        <taxon>Bacteria</taxon>
        <taxon>Bacillati</taxon>
        <taxon>Actinomycetota</taxon>
        <taxon>Actinomycetes</taxon>
        <taxon>Micromonosporales</taxon>
        <taxon>Micromonosporaceae</taxon>
        <taxon>Dactylosporangium</taxon>
    </lineage>
</organism>
<gene>
    <name evidence="1" type="ORF">ACFPIJ_64260</name>
</gene>
<sequence>MAVTRLLAEIRELDYTCSANLLVRYLNQGRADAERTPPSPRRLVCWLMSRPGELSDLSSRHAAWRSR</sequence>
<proteinExistence type="predicted"/>
<comment type="caution">
    <text evidence="1">The sequence shown here is derived from an EMBL/GenBank/DDBJ whole genome shotgun (WGS) entry which is preliminary data.</text>
</comment>
<evidence type="ECO:0000313" key="1">
    <source>
        <dbReference type="EMBL" id="MFC5008719.1"/>
    </source>
</evidence>